<keyword evidence="2" id="KW-1185">Reference proteome</keyword>
<dbReference type="EMBL" id="RBIQ01000007">
    <property type="protein sequence ID" value="RKR14172.1"/>
    <property type="molecule type" value="Genomic_DNA"/>
</dbReference>
<dbReference type="OrthoDB" id="1160493at2"/>
<dbReference type="RefSeq" id="WP_121063157.1">
    <property type="nucleotide sequence ID" value="NZ_RBIQ01000007.1"/>
</dbReference>
<accession>A0A495EBB1</accession>
<dbReference type="Gene3D" id="2.40.160.60">
    <property type="entry name" value="Outer membrane protein transport protein (OMPP1/FadL/TodX)"/>
    <property type="match status" value="1"/>
</dbReference>
<dbReference type="AlphaFoldDB" id="A0A495EBB1"/>
<organism evidence="1 2">
    <name type="scientific">Maribacter vaceletii</name>
    <dbReference type="NCBI Taxonomy" id="1206816"/>
    <lineage>
        <taxon>Bacteria</taxon>
        <taxon>Pseudomonadati</taxon>
        <taxon>Bacteroidota</taxon>
        <taxon>Flavobacteriia</taxon>
        <taxon>Flavobacteriales</taxon>
        <taxon>Flavobacteriaceae</taxon>
        <taxon>Maribacter</taxon>
    </lineage>
</organism>
<evidence type="ECO:0000313" key="2">
    <source>
        <dbReference type="Proteomes" id="UP000269412"/>
    </source>
</evidence>
<dbReference type="Proteomes" id="UP000269412">
    <property type="component" value="Unassembled WGS sequence"/>
</dbReference>
<protein>
    <recommendedName>
        <fullName evidence="3">Alpha-ketoglutarate decarboxylase</fullName>
    </recommendedName>
</protein>
<gene>
    <name evidence="1" type="ORF">CLV91_0245</name>
</gene>
<evidence type="ECO:0000313" key="1">
    <source>
        <dbReference type="EMBL" id="RKR14172.1"/>
    </source>
</evidence>
<proteinExistence type="predicted"/>
<sequence length="173" mass="19453">MTKKLIILSKTLIIFIFFALCNNFCFSQNITSQNSFWEKVRFGGGIGLGFTNGGFNGSISPSAIYDVNTYFSAGVGLSVNYAKYDANKFLAYGGSIVTFYNPIPLLQLSAEIEQLRVNESNALFENDYWSPALFLGAGYRSNNVTFGIRYDVLYDDNKSIYANAWMPFVRVYF</sequence>
<comment type="caution">
    <text evidence="1">The sequence shown here is derived from an EMBL/GenBank/DDBJ whole genome shotgun (WGS) entry which is preliminary data.</text>
</comment>
<evidence type="ECO:0008006" key="3">
    <source>
        <dbReference type="Google" id="ProtNLM"/>
    </source>
</evidence>
<reference evidence="1 2" key="1">
    <citation type="submission" date="2018-10" db="EMBL/GenBank/DDBJ databases">
        <title>Genomic Encyclopedia of Archaeal and Bacterial Type Strains, Phase II (KMG-II): from individual species to whole genera.</title>
        <authorList>
            <person name="Goeker M."/>
        </authorList>
    </citation>
    <scope>NUCLEOTIDE SEQUENCE [LARGE SCALE GENOMIC DNA]</scope>
    <source>
        <strain evidence="1 2">DSM 25230</strain>
    </source>
</reference>
<name>A0A495EBB1_9FLAO</name>